<dbReference type="RefSeq" id="WP_386103123.1">
    <property type="nucleotide sequence ID" value="NZ_JBHUOZ010000003.1"/>
</dbReference>
<dbReference type="EMBL" id="JBHUOZ010000003">
    <property type="protein sequence ID" value="MFD2921917.1"/>
    <property type="molecule type" value="Genomic_DNA"/>
</dbReference>
<reference evidence="3" key="1">
    <citation type="journal article" date="2019" name="Int. J. Syst. Evol. Microbiol.">
        <title>The Global Catalogue of Microorganisms (GCM) 10K type strain sequencing project: providing services to taxonomists for standard genome sequencing and annotation.</title>
        <authorList>
            <consortium name="The Broad Institute Genomics Platform"/>
            <consortium name="The Broad Institute Genome Sequencing Center for Infectious Disease"/>
            <person name="Wu L."/>
            <person name="Ma J."/>
        </authorList>
    </citation>
    <scope>NUCLEOTIDE SEQUENCE [LARGE SCALE GENOMIC DNA]</scope>
    <source>
        <strain evidence="3">KCTC 23299</strain>
    </source>
</reference>
<sequence>MKRLFISALALGMTSFAFAQKGSILVGGDLGFNFGNNKNTEVKTNSIDFNPMVGYQFTDNWTAGVLGVSSFGKTEDVNGSVTTTAKNSTFGGGLFVRYSKPLSSIFNLYFQAEGTTSVTKGETETKSGSTSLTVKNDDINNFGVKLYPAVFVNLKDNFGLNFNFGGFNFNSSKVDVDGAKAVTNTGLTFGKTVNIGITKNF</sequence>
<feature type="signal peptide" evidence="1">
    <location>
        <begin position="1"/>
        <end position="19"/>
    </location>
</feature>
<evidence type="ECO:0000313" key="2">
    <source>
        <dbReference type="EMBL" id="MFD2921917.1"/>
    </source>
</evidence>
<dbReference type="Gene3D" id="2.40.160.20">
    <property type="match status" value="1"/>
</dbReference>
<evidence type="ECO:0000256" key="1">
    <source>
        <dbReference type="SAM" id="SignalP"/>
    </source>
</evidence>
<evidence type="ECO:0008006" key="4">
    <source>
        <dbReference type="Google" id="ProtNLM"/>
    </source>
</evidence>
<protein>
    <recommendedName>
        <fullName evidence="4">Outer membrane protein beta-barrel domain-containing protein</fullName>
    </recommendedName>
</protein>
<dbReference type="Proteomes" id="UP001597511">
    <property type="component" value="Unassembled WGS sequence"/>
</dbReference>
<keyword evidence="1" id="KW-0732">Signal</keyword>
<proteinExistence type="predicted"/>
<name>A0ABW6AD79_9BACT</name>
<feature type="chain" id="PRO_5045694652" description="Outer membrane protein beta-barrel domain-containing protein" evidence="1">
    <location>
        <begin position="20"/>
        <end position="201"/>
    </location>
</feature>
<keyword evidence="3" id="KW-1185">Reference proteome</keyword>
<gene>
    <name evidence="2" type="ORF">ACFS6H_19515</name>
</gene>
<organism evidence="2 3">
    <name type="scientific">Terrimonas rubra</name>
    <dbReference type="NCBI Taxonomy" id="1035890"/>
    <lineage>
        <taxon>Bacteria</taxon>
        <taxon>Pseudomonadati</taxon>
        <taxon>Bacteroidota</taxon>
        <taxon>Chitinophagia</taxon>
        <taxon>Chitinophagales</taxon>
        <taxon>Chitinophagaceae</taxon>
        <taxon>Terrimonas</taxon>
    </lineage>
</organism>
<dbReference type="InterPro" id="IPR011250">
    <property type="entry name" value="OMP/PagP_B-barrel"/>
</dbReference>
<evidence type="ECO:0000313" key="3">
    <source>
        <dbReference type="Proteomes" id="UP001597511"/>
    </source>
</evidence>
<dbReference type="SUPFAM" id="SSF56925">
    <property type="entry name" value="OMPA-like"/>
    <property type="match status" value="1"/>
</dbReference>
<accession>A0ABW6AD79</accession>
<comment type="caution">
    <text evidence="2">The sequence shown here is derived from an EMBL/GenBank/DDBJ whole genome shotgun (WGS) entry which is preliminary data.</text>
</comment>